<evidence type="ECO:0000256" key="1">
    <source>
        <dbReference type="SAM" id="MobiDB-lite"/>
    </source>
</evidence>
<dbReference type="AlphaFoldDB" id="A0A4Q7WTR3"/>
<proteinExistence type="predicted"/>
<evidence type="ECO:0008006" key="4">
    <source>
        <dbReference type="Google" id="ProtNLM"/>
    </source>
</evidence>
<dbReference type="EMBL" id="SHKR01000013">
    <property type="protein sequence ID" value="RZU13794.1"/>
    <property type="molecule type" value="Genomic_DNA"/>
</dbReference>
<feature type="region of interest" description="Disordered" evidence="1">
    <location>
        <begin position="47"/>
        <end position="77"/>
    </location>
</feature>
<sequence>MHRAEHLLATARDGETCPRLPSIMRTLIAAGLAVVLLAGCSGPGQENAPSAPPLVSVSQTPSETPSETPSVTPSSGSKLAETLCVRMDAALVKSTLAVPVANIQPETPPVDFGIPTYDVCQLTLSTAANGPVLKVETSVLPATKATLAATQKAYAATKKEPAKPALLGDGGYGTSTFVVFLLDGRLYRITGPKATLAKYVVLGQDAINQAPGLPEPALLITRQDCERGSSAAENVMGGPPMVRRDGETTLGDPVCGWVTSTNVLYTSVRRTPQAKALMVPIRKAATSQSLPLGDEGYVDTATGRTTIRVGDDKIVELVPLPARAINPDLMTQFALAMAQLYTH</sequence>
<organism evidence="2 3">
    <name type="scientific">Kribbella rubisoli</name>
    <dbReference type="NCBI Taxonomy" id="3075929"/>
    <lineage>
        <taxon>Bacteria</taxon>
        <taxon>Bacillati</taxon>
        <taxon>Actinomycetota</taxon>
        <taxon>Actinomycetes</taxon>
        <taxon>Propionibacteriales</taxon>
        <taxon>Kribbellaceae</taxon>
        <taxon>Kribbella</taxon>
    </lineage>
</organism>
<name>A0A4Q7WTR3_9ACTN</name>
<keyword evidence="3" id="KW-1185">Reference proteome</keyword>
<dbReference type="Proteomes" id="UP000292027">
    <property type="component" value="Unassembled WGS sequence"/>
</dbReference>
<comment type="caution">
    <text evidence="2">The sequence shown here is derived from an EMBL/GenBank/DDBJ whole genome shotgun (WGS) entry which is preliminary data.</text>
</comment>
<feature type="compositionally biased region" description="Low complexity" evidence="1">
    <location>
        <begin position="55"/>
        <end position="75"/>
    </location>
</feature>
<protein>
    <recommendedName>
        <fullName evidence="4">DUF3558 domain-containing protein</fullName>
    </recommendedName>
</protein>
<accession>A0A4Q7WTR3</accession>
<evidence type="ECO:0000313" key="2">
    <source>
        <dbReference type="EMBL" id="RZU13794.1"/>
    </source>
</evidence>
<reference evidence="2 3" key="1">
    <citation type="journal article" date="2015" name="Stand. Genomic Sci.">
        <title>Genomic Encyclopedia of Bacterial and Archaeal Type Strains, Phase III: the genomes of soil and plant-associated and newly described type strains.</title>
        <authorList>
            <person name="Whitman W.B."/>
            <person name="Woyke T."/>
            <person name="Klenk H.P."/>
            <person name="Zhou Y."/>
            <person name="Lilburn T.G."/>
            <person name="Beck B.J."/>
            <person name="De Vos P."/>
            <person name="Vandamme P."/>
            <person name="Eisen J.A."/>
            <person name="Garrity G."/>
            <person name="Hugenholtz P."/>
            <person name="Kyrpides N.C."/>
        </authorList>
    </citation>
    <scope>NUCLEOTIDE SEQUENCE [LARGE SCALE GENOMIC DNA]</scope>
    <source>
        <strain evidence="2 3">VKM Ac-2540</strain>
    </source>
</reference>
<gene>
    <name evidence="2" type="ORF">EV645_4647</name>
</gene>
<evidence type="ECO:0000313" key="3">
    <source>
        <dbReference type="Proteomes" id="UP000292027"/>
    </source>
</evidence>